<dbReference type="SMART" id="SM00347">
    <property type="entry name" value="HTH_MARR"/>
    <property type="match status" value="1"/>
</dbReference>
<protein>
    <submittedName>
        <fullName evidence="2">Putative HTH-type transcriptional regulator</fullName>
    </submittedName>
</protein>
<dbReference type="InterPro" id="IPR036390">
    <property type="entry name" value="WH_DNA-bd_sf"/>
</dbReference>
<sequence>MSTKLICVNMVDMEGLEDSPLGYLLYRVAAALRSEVVATALEPLELTFSQYLCLRLLSQLPGKSNAQLAREATVSPQAMNKVIRELQERGLVTRPATVSAGRSLPATLTREGTALLAQLDPLVLAAESHVLAKLSAGERREFRRLLAAVG</sequence>
<gene>
    <name evidence="2" type="ORF">NRB20_31300</name>
</gene>
<dbReference type="EMBL" id="WEGK01000005">
    <property type="protein sequence ID" value="MQY20035.1"/>
    <property type="molecule type" value="Genomic_DNA"/>
</dbReference>
<comment type="caution">
    <text evidence="2">The sequence shown here is derived from an EMBL/GenBank/DDBJ whole genome shotgun (WGS) entry which is preliminary data.</text>
</comment>
<evidence type="ECO:0000313" key="2">
    <source>
        <dbReference type="EMBL" id="MQY20035.1"/>
    </source>
</evidence>
<dbReference type="InterPro" id="IPR036388">
    <property type="entry name" value="WH-like_DNA-bd_sf"/>
</dbReference>
<proteinExistence type="predicted"/>
<dbReference type="Gene3D" id="1.10.10.10">
    <property type="entry name" value="Winged helix-like DNA-binding domain superfamily/Winged helix DNA-binding domain"/>
    <property type="match status" value="1"/>
</dbReference>
<organism evidence="2 3">
    <name type="scientific">Nocardia macrotermitis</name>
    <dbReference type="NCBI Taxonomy" id="2585198"/>
    <lineage>
        <taxon>Bacteria</taxon>
        <taxon>Bacillati</taxon>
        <taxon>Actinomycetota</taxon>
        <taxon>Actinomycetes</taxon>
        <taxon>Mycobacteriales</taxon>
        <taxon>Nocardiaceae</taxon>
        <taxon>Nocardia</taxon>
    </lineage>
</organism>
<name>A0A7K0D2U5_9NOCA</name>
<dbReference type="PROSITE" id="PS50995">
    <property type="entry name" value="HTH_MARR_2"/>
    <property type="match status" value="1"/>
</dbReference>
<evidence type="ECO:0000259" key="1">
    <source>
        <dbReference type="PROSITE" id="PS50995"/>
    </source>
</evidence>
<dbReference type="AlphaFoldDB" id="A0A7K0D2U5"/>
<dbReference type="PANTHER" id="PTHR33164">
    <property type="entry name" value="TRANSCRIPTIONAL REGULATOR, MARR FAMILY"/>
    <property type="match status" value="1"/>
</dbReference>
<accession>A0A7K0D2U5</accession>
<feature type="domain" description="HTH marR-type" evidence="1">
    <location>
        <begin position="18"/>
        <end position="150"/>
    </location>
</feature>
<dbReference type="InterPro" id="IPR039422">
    <property type="entry name" value="MarR/SlyA-like"/>
</dbReference>
<dbReference type="PANTHER" id="PTHR33164:SF43">
    <property type="entry name" value="HTH-TYPE TRANSCRIPTIONAL REPRESSOR YETL"/>
    <property type="match status" value="1"/>
</dbReference>
<dbReference type="GO" id="GO:0003700">
    <property type="term" value="F:DNA-binding transcription factor activity"/>
    <property type="evidence" value="ECO:0007669"/>
    <property type="project" value="InterPro"/>
</dbReference>
<reference evidence="2 3" key="1">
    <citation type="submission" date="2019-10" db="EMBL/GenBank/DDBJ databases">
        <title>Nocardia macrotermitis sp. nov. and Nocardia aurantia sp. nov., isolated from the gut of fungus growing-termite Macrotermes natalensis.</title>
        <authorList>
            <person name="Benndorf R."/>
            <person name="Schwitalla J."/>
            <person name="Martin K."/>
            <person name="De Beer W."/>
            <person name="Kaster A.-K."/>
            <person name="Vollmers J."/>
            <person name="Poulsen M."/>
            <person name="Beemelmanns C."/>
        </authorList>
    </citation>
    <scope>NUCLEOTIDE SEQUENCE [LARGE SCALE GENOMIC DNA]</scope>
    <source>
        <strain evidence="2 3">RB20</strain>
    </source>
</reference>
<dbReference type="GO" id="GO:0006950">
    <property type="term" value="P:response to stress"/>
    <property type="evidence" value="ECO:0007669"/>
    <property type="project" value="TreeGrafter"/>
</dbReference>
<dbReference type="Proteomes" id="UP000438448">
    <property type="component" value="Unassembled WGS sequence"/>
</dbReference>
<dbReference type="Pfam" id="PF01047">
    <property type="entry name" value="MarR"/>
    <property type="match status" value="1"/>
</dbReference>
<dbReference type="InterPro" id="IPR000835">
    <property type="entry name" value="HTH_MarR-typ"/>
</dbReference>
<dbReference type="SUPFAM" id="SSF46785">
    <property type="entry name" value="Winged helix' DNA-binding domain"/>
    <property type="match status" value="1"/>
</dbReference>
<evidence type="ECO:0000313" key="3">
    <source>
        <dbReference type="Proteomes" id="UP000438448"/>
    </source>
</evidence>
<keyword evidence="3" id="KW-1185">Reference proteome</keyword>